<accession>A0A813FKK0</accession>
<evidence type="ECO:0000313" key="1">
    <source>
        <dbReference type="EMBL" id="CAE8610905.1"/>
    </source>
</evidence>
<gene>
    <name evidence="1" type="ORF">PGLA1383_LOCUS28717</name>
</gene>
<name>A0A813FKK0_POLGL</name>
<comment type="caution">
    <text evidence="1">The sequence shown here is derived from an EMBL/GenBank/DDBJ whole genome shotgun (WGS) entry which is preliminary data.</text>
</comment>
<dbReference type="Proteomes" id="UP000654075">
    <property type="component" value="Unassembled WGS sequence"/>
</dbReference>
<organism evidence="1 2">
    <name type="scientific">Polarella glacialis</name>
    <name type="common">Dinoflagellate</name>
    <dbReference type="NCBI Taxonomy" id="89957"/>
    <lineage>
        <taxon>Eukaryota</taxon>
        <taxon>Sar</taxon>
        <taxon>Alveolata</taxon>
        <taxon>Dinophyceae</taxon>
        <taxon>Suessiales</taxon>
        <taxon>Suessiaceae</taxon>
        <taxon>Polarella</taxon>
    </lineage>
</organism>
<proteinExistence type="predicted"/>
<keyword evidence="2" id="KW-1185">Reference proteome</keyword>
<reference evidence="1" key="1">
    <citation type="submission" date="2021-02" db="EMBL/GenBank/DDBJ databases">
        <authorList>
            <person name="Dougan E. K."/>
            <person name="Rhodes N."/>
            <person name="Thang M."/>
            <person name="Chan C."/>
        </authorList>
    </citation>
    <scope>NUCLEOTIDE SEQUENCE</scope>
</reference>
<sequence>MPLPFILAFPKPTMPAIFLDSWRCSWVKRTNSLQVELMNSPGLSKQKNINNTPKAAVNWPTRIMETATDKVTSIGTGVRNSSGHRRFQVRHSLHNTGTPEKAWCT</sequence>
<evidence type="ECO:0000313" key="2">
    <source>
        <dbReference type="Proteomes" id="UP000654075"/>
    </source>
</evidence>
<dbReference type="AlphaFoldDB" id="A0A813FKK0"/>
<dbReference type="EMBL" id="CAJNNV010024862">
    <property type="protein sequence ID" value="CAE8610905.1"/>
    <property type="molecule type" value="Genomic_DNA"/>
</dbReference>
<protein>
    <submittedName>
        <fullName evidence="1">Uncharacterized protein</fullName>
    </submittedName>
</protein>